<organism evidence="1 2">
    <name type="scientific">Virgibacillus kapii</name>
    <dbReference type="NCBI Taxonomy" id="1638645"/>
    <lineage>
        <taxon>Bacteria</taxon>
        <taxon>Bacillati</taxon>
        <taxon>Bacillota</taxon>
        <taxon>Bacilli</taxon>
        <taxon>Bacillales</taxon>
        <taxon>Bacillaceae</taxon>
        <taxon>Virgibacillus</taxon>
    </lineage>
</organism>
<gene>
    <name evidence="1" type="ORF">GCM10007111_04260</name>
</gene>
<comment type="caution">
    <text evidence="1">The sequence shown here is derived from an EMBL/GenBank/DDBJ whole genome shotgun (WGS) entry which is preliminary data.</text>
</comment>
<name>A0ABQ2D457_9BACI</name>
<sequence length="61" mass="6712">MIANVGVVKGLDCEILFYWNRCCTKKGLPWWQSLIPTVFNGISNGFFISVTASCSIKIAGI</sequence>
<proteinExistence type="predicted"/>
<keyword evidence="2" id="KW-1185">Reference proteome</keyword>
<protein>
    <submittedName>
        <fullName evidence="1">Uncharacterized protein</fullName>
    </submittedName>
</protein>
<accession>A0ABQ2D457</accession>
<dbReference type="EMBL" id="BMPN01000001">
    <property type="protein sequence ID" value="GGJ45375.1"/>
    <property type="molecule type" value="Genomic_DNA"/>
</dbReference>
<reference evidence="2" key="1">
    <citation type="journal article" date="2019" name="Int. J. Syst. Evol. Microbiol.">
        <title>The Global Catalogue of Microorganisms (GCM) 10K type strain sequencing project: providing services to taxonomists for standard genome sequencing and annotation.</title>
        <authorList>
            <consortium name="The Broad Institute Genomics Platform"/>
            <consortium name="The Broad Institute Genome Sequencing Center for Infectious Disease"/>
            <person name="Wu L."/>
            <person name="Ma J."/>
        </authorList>
    </citation>
    <scope>NUCLEOTIDE SEQUENCE [LARGE SCALE GENOMIC DNA]</scope>
    <source>
        <strain evidence="2">JCM 30071</strain>
    </source>
</reference>
<evidence type="ECO:0000313" key="1">
    <source>
        <dbReference type="EMBL" id="GGJ45375.1"/>
    </source>
</evidence>
<evidence type="ECO:0000313" key="2">
    <source>
        <dbReference type="Proteomes" id="UP000634435"/>
    </source>
</evidence>
<dbReference type="Proteomes" id="UP000634435">
    <property type="component" value="Unassembled WGS sequence"/>
</dbReference>